<gene>
    <name evidence="3" type="ORF">BMR96_00395</name>
</gene>
<dbReference type="AlphaFoldDB" id="A0A1X0VG76"/>
<dbReference type="InterPro" id="IPR018698">
    <property type="entry name" value="VWA-like_dom"/>
</dbReference>
<dbReference type="Pfam" id="PF09967">
    <property type="entry name" value="DUF2201"/>
    <property type="match status" value="1"/>
</dbReference>
<dbReference type="EMBL" id="MPLS01000001">
    <property type="protein sequence ID" value="ORI98747.1"/>
    <property type="molecule type" value="Genomic_DNA"/>
</dbReference>
<feature type="domain" description="VWA-like" evidence="1">
    <location>
        <begin position="264"/>
        <end position="385"/>
    </location>
</feature>
<dbReference type="STRING" id="33968.BMS77_02930"/>
<feature type="domain" description="Putative metallopeptidase" evidence="2">
    <location>
        <begin position="70"/>
        <end position="246"/>
    </location>
</feature>
<dbReference type="Proteomes" id="UP000192288">
    <property type="component" value="Unassembled WGS sequence"/>
</dbReference>
<evidence type="ECO:0000313" key="3">
    <source>
        <dbReference type="EMBL" id="ORI98747.1"/>
    </source>
</evidence>
<name>A0A1X0VG76_LEUPS</name>
<dbReference type="InterPro" id="IPR036465">
    <property type="entry name" value="vWFA_dom_sf"/>
</dbReference>
<dbReference type="eggNOG" id="COG3864">
    <property type="taxonomic scope" value="Bacteria"/>
</dbReference>
<dbReference type="PANTHER" id="PTHR38730:SF1">
    <property type="entry name" value="SLL7028 PROTEIN"/>
    <property type="match status" value="1"/>
</dbReference>
<dbReference type="RefSeq" id="WP_004910122.1">
    <property type="nucleotide sequence ID" value="NZ_MPLS01000001.1"/>
</dbReference>
<reference evidence="3 4" key="1">
    <citation type="journal article" date="2017" name="Front. Microbiol.">
        <title>Genomic Characterization of Dairy Associated Leuconostoc Species and Diversity of Leuconostocs in Undefined Mixed Mesophilic Starter Cultures.</title>
        <authorList>
            <person name="Frantzen C.A."/>
            <person name="Kot W."/>
            <person name="Pedersen T.B."/>
            <person name="Ardo Y.M."/>
            <person name="Broadbent J.R."/>
            <person name="Neve H."/>
            <person name="Hansen L.H."/>
            <person name="Dal Bello F."/>
            <person name="Ostlie H.M."/>
            <person name="Kleppen H.P."/>
            <person name="Vogensen F.K."/>
            <person name="Holo H."/>
        </authorList>
    </citation>
    <scope>NUCLEOTIDE SEQUENCE [LARGE SCALE GENOMIC DNA]</scope>
    <source>
        <strain evidence="3 4">LMGCF08</strain>
    </source>
</reference>
<dbReference type="SUPFAM" id="SSF53300">
    <property type="entry name" value="vWA-like"/>
    <property type="match status" value="1"/>
</dbReference>
<evidence type="ECO:0000259" key="2">
    <source>
        <dbReference type="Pfam" id="PF13203"/>
    </source>
</evidence>
<evidence type="ECO:0000313" key="4">
    <source>
        <dbReference type="Proteomes" id="UP000192288"/>
    </source>
</evidence>
<evidence type="ECO:0000259" key="1">
    <source>
        <dbReference type="Pfam" id="PF09967"/>
    </source>
</evidence>
<comment type="caution">
    <text evidence="3">The sequence shown here is derived from an EMBL/GenBank/DDBJ whole genome shotgun (WGS) entry which is preliminary data.</text>
</comment>
<protein>
    <submittedName>
        <fullName evidence="3">Peptidase</fullName>
    </submittedName>
</protein>
<proteinExistence type="predicted"/>
<dbReference type="InterPro" id="IPR025154">
    <property type="entry name" value="Put_metallopeptidase_dom"/>
</dbReference>
<dbReference type="Pfam" id="PF13203">
    <property type="entry name" value="DUF2201_N"/>
    <property type="match status" value="1"/>
</dbReference>
<sequence>MITKDETDNLILGGIKTLLDVSPLYGNIVMNLTREMNLLAPHPLALKWQNHRWYLVINPARLTENFSTYNQIAAALAHESLHVIWEHPVRYAATHQAKSVVDLGTDVAINQYLPKELGELPTAVTLQMLFDVYGEWFAPYQDSQTYIDLISRFEDDMPAHGDVDGHGDWASVGDESDEAKSALEQVIRQANEDAQKSGRGHLASAVIQQISAVVVPKKNWRQILKTGVSQVPNQKQPSRARFNRRQAYRMDLFGEISTYENEILVFVDNSASISDRLVGKFLANVMQITQQFDAKVRVFSFDTAVEVIKNINHWQRRAGGGTAFQSIFDYLDKQKTPRETTTVIILTDGDGETSPIMSQYRRVYWILPEEQQLSLPNQIGKVLTL</sequence>
<accession>A0A1X0VG76</accession>
<dbReference type="PANTHER" id="PTHR38730">
    <property type="entry name" value="SLL7028 PROTEIN"/>
    <property type="match status" value="1"/>
</dbReference>
<organism evidence="3 4">
    <name type="scientific">Leuconostoc pseudomesenteroides</name>
    <dbReference type="NCBI Taxonomy" id="33968"/>
    <lineage>
        <taxon>Bacteria</taxon>
        <taxon>Bacillati</taxon>
        <taxon>Bacillota</taxon>
        <taxon>Bacilli</taxon>
        <taxon>Lactobacillales</taxon>
        <taxon>Lactobacillaceae</taxon>
        <taxon>Leuconostoc</taxon>
    </lineage>
</organism>